<reference evidence="1 2" key="1">
    <citation type="journal article" date="2013" name="Genome Announc.">
        <title>Draft Genome Sequence of Desulfotignum phosphitoxidans DSM 13687 Strain FiPS-3.</title>
        <authorList>
            <person name="Poehlein A."/>
            <person name="Daniel R."/>
            <person name="Simeonova D.D."/>
        </authorList>
    </citation>
    <scope>NUCLEOTIDE SEQUENCE [LARGE SCALE GENOMIC DNA]</scope>
    <source>
        <strain evidence="1 2">DSM 13687</strain>
    </source>
</reference>
<dbReference type="Gene3D" id="1.10.1220.10">
    <property type="entry name" value="Met repressor-like"/>
    <property type="match status" value="1"/>
</dbReference>
<protein>
    <recommendedName>
        <fullName evidence="3">HicB family protein</fullName>
    </recommendedName>
</protein>
<dbReference type="InterPro" id="IPR010985">
    <property type="entry name" value="Ribbon_hlx_hlx"/>
</dbReference>
<dbReference type="PANTHER" id="PTHR34504:SF2">
    <property type="entry name" value="UPF0150 PROTEIN SSL0259"/>
    <property type="match status" value="1"/>
</dbReference>
<dbReference type="SUPFAM" id="SSF143100">
    <property type="entry name" value="TTHA1013/TTHA0281-like"/>
    <property type="match status" value="1"/>
</dbReference>
<dbReference type="InterPro" id="IPR051404">
    <property type="entry name" value="TA_system_antitoxin"/>
</dbReference>
<dbReference type="InterPro" id="IPR008651">
    <property type="entry name" value="Uncharacterised_HicB"/>
</dbReference>
<evidence type="ECO:0000313" key="2">
    <source>
        <dbReference type="Proteomes" id="UP000014216"/>
    </source>
</evidence>
<comment type="caution">
    <text evidence="1">The sequence shown here is derived from an EMBL/GenBank/DDBJ whole genome shotgun (WGS) entry which is preliminary data.</text>
</comment>
<dbReference type="EMBL" id="APJX01000006">
    <property type="protein sequence ID" value="EMS78856.1"/>
    <property type="molecule type" value="Genomic_DNA"/>
</dbReference>
<dbReference type="SUPFAM" id="SSF47598">
    <property type="entry name" value="Ribbon-helix-helix"/>
    <property type="match status" value="1"/>
</dbReference>
<gene>
    <name evidence="1" type="ORF">Dpo_6c00550</name>
</gene>
<dbReference type="AlphaFoldDB" id="S0G4J0"/>
<organism evidence="1 2">
    <name type="scientific">Desulfotignum phosphitoxidans DSM 13687</name>
    <dbReference type="NCBI Taxonomy" id="1286635"/>
    <lineage>
        <taxon>Bacteria</taxon>
        <taxon>Pseudomonadati</taxon>
        <taxon>Thermodesulfobacteriota</taxon>
        <taxon>Desulfobacteria</taxon>
        <taxon>Desulfobacterales</taxon>
        <taxon>Desulfobacteraceae</taxon>
        <taxon>Desulfotignum</taxon>
    </lineage>
</organism>
<sequence length="125" mass="14220">MKKYSINIIYSEEDEGYIATVPEFPGLSAYGETPEEAIEEAQMALKGFIEVFKEDGCKIPAPQTFESYSGQTRLRLPKNLHAKLSKQAEREGVSLNTYMVQLLSENHIKYQIQPFQGITKEKITK</sequence>
<dbReference type="OrthoDB" id="9807959at2"/>
<name>S0G4J0_9BACT</name>
<dbReference type="Pfam" id="PF05534">
    <property type="entry name" value="HicB"/>
    <property type="match status" value="1"/>
</dbReference>
<keyword evidence="2" id="KW-1185">Reference proteome</keyword>
<dbReference type="Proteomes" id="UP000014216">
    <property type="component" value="Unassembled WGS sequence"/>
</dbReference>
<dbReference type="GO" id="GO:0006355">
    <property type="term" value="P:regulation of DNA-templated transcription"/>
    <property type="evidence" value="ECO:0007669"/>
    <property type="project" value="InterPro"/>
</dbReference>
<proteinExistence type="predicted"/>
<evidence type="ECO:0000313" key="1">
    <source>
        <dbReference type="EMBL" id="EMS78856.1"/>
    </source>
</evidence>
<dbReference type="PANTHER" id="PTHR34504">
    <property type="entry name" value="ANTITOXIN HICB"/>
    <property type="match status" value="1"/>
</dbReference>
<evidence type="ECO:0008006" key="3">
    <source>
        <dbReference type="Google" id="ProtNLM"/>
    </source>
</evidence>
<dbReference type="InterPro" id="IPR035069">
    <property type="entry name" value="TTHA1013/TTHA0281-like"/>
</dbReference>
<dbReference type="Gene3D" id="3.30.160.250">
    <property type="match status" value="1"/>
</dbReference>
<accession>S0G4J0</accession>
<dbReference type="InterPro" id="IPR013321">
    <property type="entry name" value="Arc_rbn_hlx_hlx"/>
</dbReference>
<dbReference type="RefSeq" id="WP_006966653.1">
    <property type="nucleotide sequence ID" value="NZ_APJX01000006.1"/>
</dbReference>